<dbReference type="STRING" id="282301.A0A267GVE7"/>
<dbReference type="Gene3D" id="3.10.10.10">
    <property type="entry name" value="HIV Type 1 Reverse Transcriptase, subunit A, domain 1"/>
    <property type="match status" value="1"/>
</dbReference>
<evidence type="ECO:0000259" key="10">
    <source>
        <dbReference type="PROSITE" id="PS50994"/>
    </source>
</evidence>
<dbReference type="PANTHER" id="PTHR37984:SF5">
    <property type="entry name" value="PROTEIN NYNRIN-LIKE"/>
    <property type="match status" value="1"/>
</dbReference>
<keyword evidence="7" id="KW-0175">Coiled coil</keyword>
<dbReference type="GO" id="GO:0016787">
    <property type="term" value="F:hydrolase activity"/>
    <property type="evidence" value="ECO:0007669"/>
    <property type="project" value="UniProtKB-KW"/>
</dbReference>
<dbReference type="GO" id="GO:0003676">
    <property type="term" value="F:nucleic acid binding"/>
    <property type="evidence" value="ECO:0007669"/>
    <property type="project" value="InterPro"/>
</dbReference>
<evidence type="ECO:0000256" key="7">
    <source>
        <dbReference type="SAM" id="Coils"/>
    </source>
</evidence>
<dbReference type="OrthoDB" id="76385at2759"/>
<dbReference type="EMBL" id="NIVC01000129">
    <property type="protein sequence ID" value="PAA89990.1"/>
    <property type="molecule type" value="Genomic_DNA"/>
</dbReference>
<dbReference type="InterPro" id="IPR043128">
    <property type="entry name" value="Rev_trsase/Diguanyl_cyclase"/>
</dbReference>
<dbReference type="CDD" id="cd09274">
    <property type="entry name" value="RNase_HI_RT_Ty3"/>
    <property type="match status" value="1"/>
</dbReference>
<gene>
    <name evidence="11" type="ORF">BOX15_Mlig015521g1</name>
</gene>
<dbReference type="InterPro" id="IPR001584">
    <property type="entry name" value="Integrase_cat-core"/>
</dbReference>
<evidence type="ECO:0000256" key="3">
    <source>
        <dbReference type="ARBA" id="ARBA00022722"/>
    </source>
</evidence>
<evidence type="ECO:0000256" key="2">
    <source>
        <dbReference type="ARBA" id="ARBA00022695"/>
    </source>
</evidence>
<keyword evidence="12" id="KW-1185">Reference proteome</keyword>
<keyword evidence="4" id="KW-0255">Endonuclease</keyword>
<feature type="domain" description="Integrase catalytic" evidence="10">
    <location>
        <begin position="633"/>
        <end position="744"/>
    </location>
</feature>
<feature type="region of interest" description="Disordered" evidence="8">
    <location>
        <begin position="839"/>
        <end position="903"/>
    </location>
</feature>
<dbReference type="Gene3D" id="3.30.420.10">
    <property type="entry name" value="Ribonuclease H-like superfamily/Ribonuclease H"/>
    <property type="match status" value="1"/>
</dbReference>
<dbReference type="InterPro" id="IPR041588">
    <property type="entry name" value="Integrase_H2C2"/>
</dbReference>
<dbReference type="PROSITE" id="PS50878">
    <property type="entry name" value="RT_POL"/>
    <property type="match status" value="1"/>
</dbReference>
<dbReference type="Gene3D" id="1.10.340.70">
    <property type="match status" value="1"/>
</dbReference>
<evidence type="ECO:0000313" key="12">
    <source>
        <dbReference type="Proteomes" id="UP000215902"/>
    </source>
</evidence>
<sequence>MRVTIRFRYWEGMKRLSISKANFGQSILKVVKGNKSYALLGRDVLCVHLESSQAVGEAAPCASMKAHLELKAGATPKHIKARPLPFAQREAVQREIDRLLQEGIIEPVRFAEWASPIVVVPKQRGGIRLCVDYKRTLNPQLVPDSYPMPTPEEAFSVVSGCKRYTLLDLEKAYNQIELDAGSKPLTVMSTPFGNYQYNRLVFGIKTAPSIFQRYISEVIQGINGSIAYIDDVLIGGKDEDELLSREEEVLQRLEAEGLRVNKEKCQRNQSRIRFLGHILDNGNIYPDEEKVRAIKDMEAPKNLAELESFLGLVAFCSRFIQNLGDLTAPLMQLKQKNVPFEWGPKQSKALENLKASISRDAQLTAYDPDRPVELEVDASQKALGGILSQEGRPVLYISKILSKAERNYSQIEREALAIVWGVRRCHRFLCGRKFTLVTDHKPLVYIFAVDSELPARVSARWQRWSILLTAYDYEIKYRNTKAMSSDALSRLVSQHKSEATLEIGNVNAFCTLLPTEEIVKATRECNEMQRLLSAIRSGSFKSPKLRAFKPVRDELTVQDGLILRGHRVVIPRSLRCKTIGVVHQAHLGIVKSLARTEFWWPAMDKDLEKTISKCRVCRSAKPQNRDFRTPWPQAAGPWQRVHADFAGPIQKQYILVLVDAYTGYPEIYIVNDMKSTTVIERLRRTFSQFGVPQTLVTDNGPNFMSSELNQWLTEIDCKHLTTPAYHPQSNGAAERLVRTVKETIEANGFSQKTIDRFLLFYRASAGRNGVSPAEQMFARRIRVPFTARQVGLEEQVIYKNFQDAAVPARIVLPLGRSMALIKTEEQKLVYRRAHMDQLRPCTDSDQQPGGQTDQTAEQSDIDQLPKSGEEGEPEDKEHLPPEDQGQPRRSYRLALKPRVDYRC</sequence>
<dbReference type="PROSITE" id="PS50994">
    <property type="entry name" value="INTEGRASE"/>
    <property type="match status" value="1"/>
</dbReference>
<evidence type="ECO:0000256" key="8">
    <source>
        <dbReference type="SAM" id="MobiDB-lite"/>
    </source>
</evidence>
<dbReference type="Proteomes" id="UP000215902">
    <property type="component" value="Unassembled WGS sequence"/>
</dbReference>
<keyword evidence="3" id="KW-0540">Nuclease</keyword>
<dbReference type="AlphaFoldDB" id="A0A267GVE7"/>
<dbReference type="FunFam" id="1.10.340.70:FF:000003">
    <property type="entry name" value="Protein CBG25708"/>
    <property type="match status" value="1"/>
</dbReference>
<evidence type="ECO:0000259" key="9">
    <source>
        <dbReference type="PROSITE" id="PS50878"/>
    </source>
</evidence>
<evidence type="ECO:0000256" key="1">
    <source>
        <dbReference type="ARBA" id="ARBA00022679"/>
    </source>
</evidence>
<dbReference type="InterPro" id="IPR000477">
    <property type="entry name" value="RT_dom"/>
</dbReference>
<dbReference type="Pfam" id="PF17917">
    <property type="entry name" value="RT_RNaseH"/>
    <property type="match status" value="1"/>
</dbReference>
<keyword evidence="5" id="KW-0378">Hydrolase</keyword>
<proteinExistence type="predicted"/>
<accession>A0A267GVE7</accession>
<dbReference type="GO" id="GO:0003964">
    <property type="term" value="F:RNA-directed DNA polymerase activity"/>
    <property type="evidence" value="ECO:0007669"/>
    <property type="project" value="UniProtKB-KW"/>
</dbReference>
<evidence type="ECO:0000256" key="4">
    <source>
        <dbReference type="ARBA" id="ARBA00022759"/>
    </source>
</evidence>
<dbReference type="Pfam" id="PF00078">
    <property type="entry name" value="RVT_1"/>
    <property type="match status" value="1"/>
</dbReference>
<evidence type="ECO:0000313" key="11">
    <source>
        <dbReference type="EMBL" id="PAA89990.1"/>
    </source>
</evidence>
<dbReference type="InterPro" id="IPR036397">
    <property type="entry name" value="RNaseH_sf"/>
</dbReference>
<protein>
    <recommendedName>
        <fullName evidence="13">Reverse transcriptase</fullName>
    </recommendedName>
</protein>
<keyword evidence="2" id="KW-0548">Nucleotidyltransferase</keyword>
<dbReference type="PANTHER" id="PTHR37984">
    <property type="entry name" value="PROTEIN CBG26694"/>
    <property type="match status" value="1"/>
</dbReference>
<dbReference type="InterPro" id="IPR050951">
    <property type="entry name" value="Retrovirus_Pol_polyprotein"/>
</dbReference>
<dbReference type="Pfam" id="PF17921">
    <property type="entry name" value="Integrase_H2C2"/>
    <property type="match status" value="1"/>
</dbReference>
<dbReference type="Pfam" id="PF00665">
    <property type="entry name" value="rve"/>
    <property type="match status" value="1"/>
</dbReference>
<dbReference type="GO" id="GO:0015074">
    <property type="term" value="P:DNA integration"/>
    <property type="evidence" value="ECO:0007669"/>
    <property type="project" value="InterPro"/>
</dbReference>
<dbReference type="InterPro" id="IPR012337">
    <property type="entry name" value="RNaseH-like_sf"/>
</dbReference>
<dbReference type="InterPro" id="IPR041373">
    <property type="entry name" value="RT_RNaseH"/>
</dbReference>
<dbReference type="InterPro" id="IPR043502">
    <property type="entry name" value="DNA/RNA_pol_sf"/>
</dbReference>
<reference evidence="11 12" key="1">
    <citation type="submission" date="2017-06" db="EMBL/GenBank/DDBJ databases">
        <title>A platform for efficient transgenesis in Macrostomum lignano, a flatworm model organism for stem cell research.</title>
        <authorList>
            <person name="Berezikov E."/>
        </authorList>
    </citation>
    <scope>NUCLEOTIDE SEQUENCE [LARGE SCALE GENOMIC DNA]</scope>
    <source>
        <strain evidence="11">DV1</strain>
        <tissue evidence="11">Whole organism</tissue>
    </source>
</reference>
<keyword evidence="6" id="KW-0695">RNA-directed DNA polymerase</keyword>
<feature type="domain" description="Reverse transcriptase" evidence="9">
    <location>
        <begin position="101"/>
        <end position="279"/>
    </location>
</feature>
<dbReference type="Gene3D" id="3.30.70.270">
    <property type="match status" value="2"/>
</dbReference>
<keyword evidence="1" id="KW-0808">Transferase</keyword>
<evidence type="ECO:0000256" key="6">
    <source>
        <dbReference type="ARBA" id="ARBA00022918"/>
    </source>
</evidence>
<comment type="caution">
    <text evidence="11">The sequence shown here is derived from an EMBL/GenBank/DDBJ whole genome shotgun (WGS) entry which is preliminary data.</text>
</comment>
<evidence type="ECO:0008006" key="13">
    <source>
        <dbReference type="Google" id="ProtNLM"/>
    </source>
</evidence>
<dbReference type="CDD" id="cd01647">
    <property type="entry name" value="RT_LTR"/>
    <property type="match status" value="1"/>
</dbReference>
<evidence type="ECO:0000256" key="5">
    <source>
        <dbReference type="ARBA" id="ARBA00022801"/>
    </source>
</evidence>
<dbReference type="FunFam" id="3.30.420.10:FF:000063">
    <property type="entry name" value="Retrovirus-related Pol polyprotein from transposon 297-like Protein"/>
    <property type="match status" value="1"/>
</dbReference>
<dbReference type="GO" id="GO:0004519">
    <property type="term" value="F:endonuclease activity"/>
    <property type="evidence" value="ECO:0007669"/>
    <property type="project" value="UniProtKB-KW"/>
</dbReference>
<feature type="coiled-coil region" evidence="7">
    <location>
        <begin position="236"/>
        <end position="263"/>
    </location>
</feature>
<dbReference type="SUPFAM" id="SSF56672">
    <property type="entry name" value="DNA/RNA polymerases"/>
    <property type="match status" value="1"/>
</dbReference>
<organism evidence="11 12">
    <name type="scientific">Macrostomum lignano</name>
    <dbReference type="NCBI Taxonomy" id="282301"/>
    <lineage>
        <taxon>Eukaryota</taxon>
        <taxon>Metazoa</taxon>
        <taxon>Spiralia</taxon>
        <taxon>Lophotrochozoa</taxon>
        <taxon>Platyhelminthes</taxon>
        <taxon>Rhabditophora</taxon>
        <taxon>Macrostomorpha</taxon>
        <taxon>Macrostomida</taxon>
        <taxon>Macrostomidae</taxon>
        <taxon>Macrostomum</taxon>
    </lineage>
</organism>
<dbReference type="FunFam" id="3.30.70.270:FF:000020">
    <property type="entry name" value="Transposon Tf2-6 polyprotein-like Protein"/>
    <property type="match status" value="1"/>
</dbReference>
<name>A0A267GVE7_9PLAT</name>
<dbReference type="SUPFAM" id="SSF53098">
    <property type="entry name" value="Ribonuclease H-like"/>
    <property type="match status" value="1"/>
</dbReference>
<feature type="compositionally biased region" description="Polar residues" evidence="8">
    <location>
        <begin position="843"/>
        <end position="858"/>
    </location>
</feature>